<evidence type="ECO:0008006" key="3">
    <source>
        <dbReference type="Google" id="ProtNLM"/>
    </source>
</evidence>
<accession>A0A6N6VGF8</accession>
<keyword evidence="2" id="KW-1185">Reference proteome</keyword>
<dbReference type="Gene3D" id="3.40.190.10">
    <property type="entry name" value="Periplasmic binding protein-like II"/>
    <property type="match status" value="1"/>
</dbReference>
<gene>
    <name evidence="1" type="ORF">F2P47_10750</name>
</gene>
<sequence>MAEELLIIANPSVGPIAPMTLRQISAIYLLRMISWPDGSHVIPVNRELGSRARERFTTLVLREDNAALVDYWNKMHFQGKSPPVIQESEQAMLAFVRSVPGAVGYVSASTPVDGVEVLDHVP</sequence>
<proteinExistence type="predicted"/>
<name>A0A6N6VGF8_9HYPH</name>
<comment type="caution">
    <text evidence="1">The sequence shown here is derived from an EMBL/GenBank/DDBJ whole genome shotgun (WGS) entry which is preliminary data.</text>
</comment>
<evidence type="ECO:0000313" key="1">
    <source>
        <dbReference type="EMBL" id="KAB7739973.1"/>
    </source>
</evidence>
<dbReference type="EMBL" id="WESC01000008">
    <property type="protein sequence ID" value="KAB7739973.1"/>
    <property type="molecule type" value="Genomic_DNA"/>
</dbReference>
<protein>
    <recommendedName>
        <fullName evidence="3">PBP domain-containing protein</fullName>
    </recommendedName>
</protein>
<dbReference type="RefSeq" id="WP_152216352.1">
    <property type="nucleotide sequence ID" value="NZ_WESC01000008.1"/>
</dbReference>
<evidence type="ECO:0000313" key="2">
    <source>
        <dbReference type="Proteomes" id="UP000468901"/>
    </source>
</evidence>
<dbReference type="SUPFAM" id="SSF53850">
    <property type="entry name" value="Periplasmic binding protein-like II"/>
    <property type="match status" value="1"/>
</dbReference>
<dbReference type="Proteomes" id="UP000468901">
    <property type="component" value="Unassembled WGS sequence"/>
</dbReference>
<dbReference type="AlphaFoldDB" id="A0A6N6VGF8"/>
<organism evidence="1 2">
    <name type="scientific">Parvibaculum sedimenti</name>
    <dbReference type="NCBI Taxonomy" id="2608632"/>
    <lineage>
        <taxon>Bacteria</taxon>
        <taxon>Pseudomonadati</taxon>
        <taxon>Pseudomonadota</taxon>
        <taxon>Alphaproteobacteria</taxon>
        <taxon>Hyphomicrobiales</taxon>
        <taxon>Parvibaculaceae</taxon>
        <taxon>Parvibaculum</taxon>
    </lineage>
</organism>
<reference evidence="1 2" key="1">
    <citation type="submission" date="2019-09" db="EMBL/GenBank/DDBJ databases">
        <title>Parvibaculum sedimenti sp. nov., isolated from sediment.</title>
        <authorList>
            <person name="Wang Y."/>
        </authorList>
    </citation>
    <scope>NUCLEOTIDE SEQUENCE [LARGE SCALE GENOMIC DNA]</scope>
    <source>
        <strain evidence="1 2">HXT-9</strain>
    </source>
</reference>